<dbReference type="Proteomes" id="UP001218218">
    <property type="component" value="Unassembled WGS sequence"/>
</dbReference>
<proteinExistence type="predicted"/>
<evidence type="ECO:0008006" key="3">
    <source>
        <dbReference type="Google" id="ProtNLM"/>
    </source>
</evidence>
<reference evidence="1" key="1">
    <citation type="submission" date="2023-03" db="EMBL/GenBank/DDBJ databases">
        <title>Massive genome expansion in bonnet fungi (Mycena s.s.) driven by repeated elements and novel gene families across ecological guilds.</title>
        <authorList>
            <consortium name="Lawrence Berkeley National Laboratory"/>
            <person name="Harder C.B."/>
            <person name="Miyauchi S."/>
            <person name="Viragh M."/>
            <person name="Kuo A."/>
            <person name="Thoen E."/>
            <person name="Andreopoulos B."/>
            <person name="Lu D."/>
            <person name="Skrede I."/>
            <person name="Drula E."/>
            <person name="Henrissat B."/>
            <person name="Morin E."/>
            <person name="Kohler A."/>
            <person name="Barry K."/>
            <person name="LaButti K."/>
            <person name="Morin E."/>
            <person name="Salamov A."/>
            <person name="Lipzen A."/>
            <person name="Mereny Z."/>
            <person name="Hegedus B."/>
            <person name="Baldrian P."/>
            <person name="Stursova M."/>
            <person name="Weitz H."/>
            <person name="Taylor A."/>
            <person name="Grigoriev I.V."/>
            <person name="Nagy L.G."/>
            <person name="Martin F."/>
            <person name="Kauserud H."/>
        </authorList>
    </citation>
    <scope>NUCLEOTIDE SEQUENCE</scope>
    <source>
        <strain evidence="1">CBHHK002</strain>
    </source>
</reference>
<sequence>MPDLPQELVDAIVDEVPVSSLAACSLTAPAFVVSSQRRLFRWMSLHQIPSYERAAHLLAASPHLGPYFRYLALDITGIPKDYVALKAILNVLSGLEYLTVLGDSPTAATSNQMAQNSCLIQLLSLPTLRCLGFQDLRDIPSSLISRALSSCEEVSLVRVSIADEWDDSALVDEMPAPGDLWHLGVRADLFETIMPFILHPKRIELLRQLERFSVAFPPIPESLQPSFKKFLVACSDTLEHLKIELEEPPTYLPTLPSLGLLELFLDVEYTKTPAVLHSIISGTLPSTPHLEVLVIAILDRPDGPHRPSRQQWTGNRLAEWADLDSTLMDVPSLCEVEFSLRAFNNTDQERYTAFIAYIEAHLPRSFDAGLLGFTYFPTYQHPMDTFVG</sequence>
<organism evidence="1 2">
    <name type="scientific">Mycena albidolilacea</name>
    <dbReference type="NCBI Taxonomy" id="1033008"/>
    <lineage>
        <taxon>Eukaryota</taxon>
        <taxon>Fungi</taxon>
        <taxon>Dikarya</taxon>
        <taxon>Basidiomycota</taxon>
        <taxon>Agaricomycotina</taxon>
        <taxon>Agaricomycetes</taxon>
        <taxon>Agaricomycetidae</taxon>
        <taxon>Agaricales</taxon>
        <taxon>Marasmiineae</taxon>
        <taxon>Mycenaceae</taxon>
        <taxon>Mycena</taxon>
    </lineage>
</organism>
<keyword evidence="2" id="KW-1185">Reference proteome</keyword>
<name>A0AAD7ET17_9AGAR</name>
<gene>
    <name evidence="1" type="ORF">DFH08DRAFT_1079176</name>
</gene>
<protein>
    <recommendedName>
        <fullName evidence="3">F-box domain-containing protein</fullName>
    </recommendedName>
</protein>
<accession>A0AAD7ET17</accession>
<dbReference type="AlphaFoldDB" id="A0AAD7ET17"/>
<comment type="caution">
    <text evidence="1">The sequence shown here is derived from an EMBL/GenBank/DDBJ whole genome shotgun (WGS) entry which is preliminary data.</text>
</comment>
<dbReference type="EMBL" id="JARIHO010000015">
    <property type="protein sequence ID" value="KAJ7349902.1"/>
    <property type="molecule type" value="Genomic_DNA"/>
</dbReference>
<evidence type="ECO:0000313" key="1">
    <source>
        <dbReference type="EMBL" id="KAJ7349902.1"/>
    </source>
</evidence>
<evidence type="ECO:0000313" key="2">
    <source>
        <dbReference type="Proteomes" id="UP001218218"/>
    </source>
</evidence>